<dbReference type="STRING" id="400682.A0A1X7VRL7"/>
<dbReference type="InterPro" id="IPR052579">
    <property type="entry name" value="Zinc_finger_SWIM"/>
</dbReference>
<feature type="domain" description="ZSWIM1/3 RNaseH-like" evidence="1">
    <location>
        <begin position="122"/>
        <end position="182"/>
    </location>
</feature>
<evidence type="ECO:0000313" key="2">
    <source>
        <dbReference type="EnsemblMetazoa" id="Aqu2.1.43011_001"/>
    </source>
</evidence>
<dbReference type="Pfam" id="PF21056">
    <property type="entry name" value="ZSWIM1-3_RNaseH-like"/>
    <property type="match status" value="1"/>
</dbReference>
<sequence>MLVFTEAENIIHKYILKYCPFQIKLRLSPDGNKLVIQDIFGQHNHSLSSDVFRHMPKQRRLDKDTMESTSHVLSFKANKKMVQNHVISSTGKAVTMKDVHNLAAKSKTNKHDYKELVSEMNKIQGAKVTVFVDEENTLQALYCQTKEMIVVFQPYPELLFIDTTYKLNDLYMPLSVLLCIDGDADTWIRDVSGEDIENQPLQDESNACCQTLDSQDAGCSGSIALVKMPPRMKKGRPKGSGQTVIGLPKKSSGRVIAFSKKSSEKVKIMLSWFVDEDTAQNAFRNGILIKENKVEVQPEKVPMKCLDDSV</sequence>
<evidence type="ECO:0000259" key="1">
    <source>
        <dbReference type="Pfam" id="PF21056"/>
    </source>
</evidence>
<dbReference type="InterPro" id="IPR048324">
    <property type="entry name" value="ZSWIM1-3_RNaseH-like"/>
</dbReference>
<dbReference type="PANTHER" id="PTHR31569:SF4">
    <property type="entry name" value="SWIM-TYPE DOMAIN-CONTAINING PROTEIN"/>
    <property type="match status" value="1"/>
</dbReference>
<dbReference type="EnsemblMetazoa" id="Aqu2.1.43011_001">
    <property type="protein sequence ID" value="Aqu2.1.43011_001"/>
    <property type="gene ID" value="Aqu2.1.43011"/>
</dbReference>
<dbReference type="OrthoDB" id="92090at2759"/>
<dbReference type="AlphaFoldDB" id="A0A1X7VRL7"/>
<accession>A0A1X7VRL7</accession>
<dbReference type="PANTHER" id="PTHR31569">
    <property type="entry name" value="SWIM-TYPE DOMAIN-CONTAINING PROTEIN"/>
    <property type="match status" value="1"/>
</dbReference>
<dbReference type="InParanoid" id="A0A1X7VRL7"/>
<name>A0A1X7VRL7_AMPQE</name>
<protein>
    <recommendedName>
        <fullName evidence="1">ZSWIM1/3 RNaseH-like domain-containing protein</fullName>
    </recommendedName>
</protein>
<organism evidence="2">
    <name type="scientific">Amphimedon queenslandica</name>
    <name type="common">Sponge</name>
    <dbReference type="NCBI Taxonomy" id="400682"/>
    <lineage>
        <taxon>Eukaryota</taxon>
        <taxon>Metazoa</taxon>
        <taxon>Porifera</taxon>
        <taxon>Demospongiae</taxon>
        <taxon>Heteroscleromorpha</taxon>
        <taxon>Haplosclerida</taxon>
        <taxon>Niphatidae</taxon>
        <taxon>Amphimedon</taxon>
    </lineage>
</organism>
<reference evidence="2" key="1">
    <citation type="submission" date="2017-05" db="UniProtKB">
        <authorList>
            <consortium name="EnsemblMetazoa"/>
        </authorList>
    </citation>
    <scope>IDENTIFICATION</scope>
</reference>
<proteinExistence type="predicted"/>